<feature type="non-terminal residue" evidence="4">
    <location>
        <position position="1"/>
    </location>
</feature>
<reference evidence="4 5" key="1">
    <citation type="journal article" date="2021" name="Nat. Plants">
        <title>The Taxus genome provides insights into paclitaxel biosynthesis.</title>
        <authorList>
            <person name="Xiong X."/>
            <person name="Gou J."/>
            <person name="Liao Q."/>
            <person name="Li Y."/>
            <person name="Zhou Q."/>
            <person name="Bi G."/>
            <person name="Li C."/>
            <person name="Du R."/>
            <person name="Wang X."/>
            <person name="Sun T."/>
            <person name="Guo L."/>
            <person name="Liang H."/>
            <person name="Lu P."/>
            <person name="Wu Y."/>
            <person name="Zhang Z."/>
            <person name="Ro D.K."/>
            <person name="Shang Y."/>
            <person name="Huang S."/>
            <person name="Yan J."/>
        </authorList>
    </citation>
    <scope>NUCLEOTIDE SEQUENCE [LARGE SCALE GENOMIC DNA]</scope>
    <source>
        <strain evidence="4">Ta-2019</strain>
    </source>
</reference>
<feature type="domain" description="NAF" evidence="3">
    <location>
        <begin position="60"/>
        <end position="106"/>
    </location>
</feature>
<evidence type="ECO:0000313" key="4">
    <source>
        <dbReference type="EMBL" id="KAH9292309.1"/>
    </source>
</evidence>
<name>A0AA38C853_TAXCH</name>
<dbReference type="GO" id="GO:0005634">
    <property type="term" value="C:nucleus"/>
    <property type="evidence" value="ECO:0007669"/>
    <property type="project" value="UniProtKB-SubCell"/>
</dbReference>
<protein>
    <recommendedName>
        <fullName evidence="3">NAF domain-containing protein</fullName>
    </recommendedName>
</protein>
<keyword evidence="5" id="KW-1185">Reference proteome</keyword>
<proteinExistence type="predicted"/>
<dbReference type="AlphaFoldDB" id="A0AA38C853"/>
<dbReference type="GO" id="GO:0046982">
    <property type="term" value="F:protein heterodimerization activity"/>
    <property type="evidence" value="ECO:0007669"/>
    <property type="project" value="InterPro"/>
</dbReference>
<dbReference type="EMBL" id="JAHRHJ020003186">
    <property type="protein sequence ID" value="KAH9292309.1"/>
    <property type="molecule type" value="Genomic_DNA"/>
</dbReference>
<dbReference type="Proteomes" id="UP000824469">
    <property type="component" value="Unassembled WGS sequence"/>
</dbReference>
<dbReference type="PANTHER" id="PTHR10252">
    <property type="entry name" value="HISTONE-LIKE TRANSCRIPTION FACTOR CCAAT-RELATED"/>
    <property type="match status" value="1"/>
</dbReference>
<dbReference type="SUPFAM" id="SSF47113">
    <property type="entry name" value="Histone-fold"/>
    <property type="match status" value="1"/>
</dbReference>
<accession>A0AA38C853</accession>
<comment type="caution">
    <text evidence="4">The sequence shown here is derived from an EMBL/GenBank/DDBJ whole genome shotgun (WGS) entry which is preliminary data.</text>
</comment>
<evidence type="ECO:0000256" key="2">
    <source>
        <dbReference type="ARBA" id="ARBA00023242"/>
    </source>
</evidence>
<dbReference type="Pfam" id="PF03822">
    <property type="entry name" value="NAF"/>
    <property type="match status" value="1"/>
</dbReference>
<dbReference type="GO" id="GO:0007165">
    <property type="term" value="P:signal transduction"/>
    <property type="evidence" value="ECO:0007669"/>
    <property type="project" value="InterPro"/>
</dbReference>
<dbReference type="Gene3D" id="1.10.20.10">
    <property type="entry name" value="Histone, subunit A"/>
    <property type="match status" value="1"/>
</dbReference>
<sequence length="121" mass="14272">KLQSYFKACEIFILELTLHSWLHSEENKRRTLQRYDIAGAVNMGDILDFLVNIVRRDDIKGFDLTGLFEEKEKFKDEIRFTSMQPASVIISKLEEREKNARFNLKKMDCKVKMQGPNEGRK</sequence>
<dbReference type="InterPro" id="IPR050568">
    <property type="entry name" value="Transcr_DNA_Rep_Reg"/>
</dbReference>
<evidence type="ECO:0000259" key="3">
    <source>
        <dbReference type="Pfam" id="PF03822"/>
    </source>
</evidence>
<evidence type="ECO:0000256" key="1">
    <source>
        <dbReference type="ARBA" id="ARBA00004123"/>
    </source>
</evidence>
<dbReference type="InterPro" id="IPR004041">
    <property type="entry name" value="NAF_dom"/>
</dbReference>
<keyword evidence="2" id="KW-0539">Nucleus</keyword>
<comment type="subcellular location">
    <subcellularLocation>
        <location evidence="1">Nucleus</location>
    </subcellularLocation>
</comment>
<dbReference type="GO" id="GO:0006355">
    <property type="term" value="P:regulation of DNA-templated transcription"/>
    <property type="evidence" value="ECO:0007669"/>
    <property type="project" value="TreeGrafter"/>
</dbReference>
<organism evidence="4 5">
    <name type="scientific">Taxus chinensis</name>
    <name type="common">Chinese yew</name>
    <name type="synonym">Taxus wallichiana var. chinensis</name>
    <dbReference type="NCBI Taxonomy" id="29808"/>
    <lineage>
        <taxon>Eukaryota</taxon>
        <taxon>Viridiplantae</taxon>
        <taxon>Streptophyta</taxon>
        <taxon>Embryophyta</taxon>
        <taxon>Tracheophyta</taxon>
        <taxon>Spermatophyta</taxon>
        <taxon>Pinopsida</taxon>
        <taxon>Pinidae</taxon>
        <taxon>Conifers II</taxon>
        <taxon>Cupressales</taxon>
        <taxon>Taxaceae</taxon>
        <taxon>Taxus</taxon>
    </lineage>
</organism>
<evidence type="ECO:0000313" key="5">
    <source>
        <dbReference type="Proteomes" id="UP000824469"/>
    </source>
</evidence>
<gene>
    <name evidence="4" type="ORF">KI387_042508</name>
</gene>
<dbReference type="GO" id="GO:0000976">
    <property type="term" value="F:transcription cis-regulatory region binding"/>
    <property type="evidence" value="ECO:0007669"/>
    <property type="project" value="TreeGrafter"/>
</dbReference>
<dbReference type="Gene3D" id="3.30.310.80">
    <property type="entry name" value="Kinase associated domain 1, KA1"/>
    <property type="match status" value="1"/>
</dbReference>
<dbReference type="InterPro" id="IPR009072">
    <property type="entry name" value="Histone-fold"/>
</dbReference>
<dbReference type="PANTHER" id="PTHR10252:SF54">
    <property type="entry name" value="CHROMATIN ACCESSIBILITY COMPLEX PROTEIN 1"/>
    <property type="match status" value="1"/>
</dbReference>